<dbReference type="KEGG" id="cfus:CYFUS_009392"/>
<proteinExistence type="predicted"/>
<organism evidence="1 2">
    <name type="scientific">Cystobacter fuscus</name>
    <dbReference type="NCBI Taxonomy" id="43"/>
    <lineage>
        <taxon>Bacteria</taxon>
        <taxon>Pseudomonadati</taxon>
        <taxon>Myxococcota</taxon>
        <taxon>Myxococcia</taxon>
        <taxon>Myxococcales</taxon>
        <taxon>Cystobacterineae</taxon>
        <taxon>Archangiaceae</taxon>
        <taxon>Cystobacter</taxon>
    </lineage>
</organism>
<gene>
    <name evidence="1" type="ORF">CYFUS_009392</name>
</gene>
<dbReference type="RefSeq" id="WP_095991256.1">
    <property type="nucleotide sequence ID" value="NZ_CP022098.1"/>
</dbReference>
<dbReference type="Proteomes" id="UP000217257">
    <property type="component" value="Chromosome"/>
</dbReference>
<evidence type="ECO:0000313" key="1">
    <source>
        <dbReference type="EMBL" id="ATB43911.1"/>
    </source>
</evidence>
<dbReference type="AlphaFoldDB" id="A0A250JKJ0"/>
<reference evidence="1 2" key="1">
    <citation type="submission" date="2017-06" db="EMBL/GenBank/DDBJ databases">
        <title>Sequencing and comparative analysis of myxobacterial genomes.</title>
        <authorList>
            <person name="Rupp O."/>
            <person name="Goesmann A."/>
            <person name="Sogaard-Andersen L."/>
        </authorList>
    </citation>
    <scope>NUCLEOTIDE SEQUENCE [LARGE SCALE GENOMIC DNA]</scope>
    <source>
        <strain evidence="1 2">DSM 52655</strain>
    </source>
</reference>
<accession>A0A250JKJ0</accession>
<protein>
    <submittedName>
        <fullName evidence="1">Uncharacterized protein</fullName>
    </submittedName>
</protein>
<dbReference type="EMBL" id="CP022098">
    <property type="protein sequence ID" value="ATB43911.1"/>
    <property type="molecule type" value="Genomic_DNA"/>
</dbReference>
<evidence type="ECO:0000313" key="2">
    <source>
        <dbReference type="Proteomes" id="UP000217257"/>
    </source>
</evidence>
<sequence length="251" mass="26894">MTPRHVFSAPHRPLAAGLALWALTALIPLSAARADEVEEDTRLFPHAGNARLLSSDEAAPIKHLTIGLQRTAIPLALGIAVDTSLLADIATAANVGVRWGAEWGIHRFVIGGRYTWFLGGETLSNALSEQVPEIQRVDVNFSGPSVYALYGIVLGRFLVQGEVRHYIYQNTVTTATGAVVFNIIGNLSAVGELGVRFSEGMPLRGAFGLRYGGPTLGVSLGLAYVDVTEPLLPYNEGRVPFLPAFDLSLTF</sequence>
<name>A0A250JKJ0_9BACT</name>